<evidence type="ECO:0000313" key="1">
    <source>
        <dbReference type="EMBL" id="JAH33692.1"/>
    </source>
</evidence>
<organism evidence="1">
    <name type="scientific">Anguilla anguilla</name>
    <name type="common">European freshwater eel</name>
    <name type="synonym">Muraena anguilla</name>
    <dbReference type="NCBI Taxonomy" id="7936"/>
    <lineage>
        <taxon>Eukaryota</taxon>
        <taxon>Metazoa</taxon>
        <taxon>Chordata</taxon>
        <taxon>Craniata</taxon>
        <taxon>Vertebrata</taxon>
        <taxon>Euteleostomi</taxon>
        <taxon>Actinopterygii</taxon>
        <taxon>Neopterygii</taxon>
        <taxon>Teleostei</taxon>
        <taxon>Anguilliformes</taxon>
        <taxon>Anguillidae</taxon>
        <taxon>Anguilla</taxon>
    </lineage>
</organism>
<dbReference type="EMBL" id="GBXM01074885">
    <property type="protein sequence ID" value="JAH33692.1"/>
    <property type="molecule type" value="Transcribed_RNA"/>
</dbReference>
<protein>
    <submittedName>
        <fullName evidence="1">Uncharacterized protein</fullName>
    </submittedName>
</protein>
<name>A0A0E9RXU1_ANGAN</name>
<reference evidence="1" key="2">
    <citation type="journal article" date="2015" name="Fish Shellfish Immunol.">
        <title>Early steps in the European eel (Anguilla anguilla)-Vibrio vulnificus interaction in the gills: Role of the RtxA13 toxin.</title>
        <authorList>
            <person name="Callol A."/>
            <person name="Pajuelo D."/>
            <person name="Ebbesson L."/>
            <person name="Teles M."/>
            <person name="MacKenzie S."/>
            <person name="Amaro C."/>
        </authorList>
    </citation>
    <scope>NUCLEOTIDE SEQUENCE</scope>
</reference>
<dbReference type="AlphaFoldDB" id="A0A0E9RXU1"/>
<reference evidence="1" key="1">
    <citation type="submission" date="2014-11" db="EMBL/GenBank/DDBJ databases">
        <authorList>
            <person name="Amaro Gonzalez C."/>
        </authorList>
    </citation>
    <scope>NUCLEOTIDE SEQUENCE</scope>
</reference>
<accession>A0A0E9RXU1</accession>
<proteinExistence type="predicted"/>
<sequence length="27" mass="3360">MYHFFYAIHFQGHTLQTVKLWFSVNDE</sequence>